<dbReference type="PANTHER" id="PTHR43300">
    <property type="entry name" value="ACETYLTRANSFERASE"/>
    <property type="match status" value="1"/>
</dbReference>
<dbReference type="InterPro" id="IPR001451">
    <property type="entry name" value="Hexapep"/>
</dbReference>
<organism evidence="2 3">
    <name type="scientific">Jilunia laotingensis</name>
    <dbReference type="NCBI Taxonomy" id="2763675"/>
    <lineage>
        <taxon>Bacteria</taxon>
        <taxon>Pseudomonadati</taxon>
        <taxon>Bacteroidota</taxon>
        <taxon>Bacteroidia</taxon>
        <taxon>Bacteroidales</taxon>
        <taxon>Bacteroidaceae</taxon>
        <taxon>Jilunia</taxon>
    </lineage>
</organism>
<dbReference type="PANTHER" id="PTHR43300:SF11">
    <property type="entry name" value="ACETYLTRANSFERASE RV3034C-RELATED"/>
    <property type="match status" value="1"/>
</dbReference>
<keyword evidence="3" id="KW-1185">Reference proteome</keyword>
<proteinExistence type="inferred from homology"/>
<name>A0A926F9U3_9BACT</name>
<evidence type="ECO:0000313" key="2">
    <source>
        <dbReference type="EMBL" id="MBC8594460.1"/>
    </source>
</evidence>
<reference evidence="2" key="1">
    <citation type="submission" date="2020-08" db="EMBL/GenBank/DDBJ databases">
        <title>Genome public.</title>
        <authorList>
            <person name="Liu C."/>
            <person name="Sun Q."/>
        </authorList>
    </citation>
    <scope>NUCLEOTIDE SEQUENCE</scope>
    <source>
        <strain evidence="2">N12</strain>
    </source>
</reference>
<dbReference type="Proteomes" id="UP000651085">
    <property type="component" value="Unassembled WGS sequence"/>
</dbReference>
<comment type="caution">
    <text evidence="2">The sequence shown here is derived from an EMBL/GenBank/DDBJ whole genome shotgun (WGS) entry which is preliminary data.</text>
</comment>
<keyword evidence="2" id="KW-0808">Transferase</keyword>
<accession>A0A926F9U3</accession>
<dbReference type="Gene3D" id="2.160.10.10">
    <property type="entry name" value="Hexapeptide repeat proteins"/>
    <property type="match status" value="1"/>
</dbReference>
<dbReference type="InterPro" id="IPR011004">
    <property type="entry name" value="Trimer_LpxA-like_sf"/>
</dbReference>
<dbReference type="AlphaFoldDB" id="A0A926F9U3"/>
<evidence type="ECO:0000313" key="3">
    <source>
        <dbReference type="Proteomes" id="UP000651085"/>
    </source>
</evidence>
<dbReference type="Pfam" id="PF00132">
    <property type="entry name" value="Hexapep"/>
    <property type="match status" value="1"/>
</dbReference>
<keyword evidence="2" id="KW-0012">Acyltransferase</keyword>
<dbReference type="RefSeq" id="WP_262435551.1">
    <property type="nucleotide sequence ID" value="NZ_JACRTF010000001.1"/>
</dbReference>
<dbReference type="EMBL" id="JACRTF010000001">
    <property type="protein sequence ID" value="MBC8594460.1"/>
    <property type="molecule type" value="Genomic_DNA"/>
</dbReference>
<sequence length="224" mass="24980">MKNVIKFIRETSILKTLYINLKYCSFMSAIKLPILIRRHTKLLKTNGKIIFDCPIKTGLIRYGSSLLGSRDIKYSRAIWEVNGTLIVKGAITIGQGSKICIGENAILTIGDNLTITGETTIICYKQIIIGNDCTISWDVLIMDTDFHHIMDYEGNIINSPKPIIIGNHVWIGCRNTILKNVKISDNVIVAANSVITKSINESNVVVGGSGRKQEIVKRNVFWKS</sequence>
<dbReference type="SUPFAM" id="SSF51161">
    <property type="entry name" value="Trimeric LpxA-like enzymes"/>
    <property type="match status" value="1"/>
</dbReference>
<dbReference type="InterPro" id="IPR050179">
    <property type="entry name" value="Trans_hexapeptide_repeat"/>
</dbReference>
<dbReference type="CDD" id="cd04647">
    <property type="entry name" value="LbH_MAT_like"/>
    <property type="match status" value="1"/>
</dbReference>
<gene>
    <name evidence="2" type="ORF">H8744_14685</name>
</gene>
<dbReference type="GO" id="GO:0016746">
    <property type="term" value="F:acyltransferase activity"/>
    <property type="evidence" value="ECO:0007669"/>
    <property type="project" value="UniProtKB-KW"/>
</dbReference>
<protein>
    <submittedName>
        <fullName evidence="2">Acyltransferase</fullName>
    </submittedName>
</protein>
<evidence type="ECO:0000256" key="1">
    <source>
        <dbReference type="ARBA" id="ARBA00007274"/>
    </source>
</evidence>
<comment type="similarity">
    <text evidence="1">Belongs to the transferase hexapeptide repeat family.</text>
</comment>